<proteinExistence type="predicted"/>
<accession>D8QJ55</accession>
<keyword evidence="3" id="KW-1185">Reference proteome</keyword>
<reference evidence="2 3" key="1">
    <citation type="journal article" date="2010" name="Nat. Biotechnol.">
        <title>Genome sequence of the model mushroom Schizophyllum commune.</title>
        <authorList>
            <person name="Ohm R.A."/>
            <person name="de Jong J.F."/>
            <person name="Lugones L.G."/>
            <person name="Aerts A."/>
            <person name="Kothe E."/>
            <person name="Stajich J.E."/>
            <person name="de Vries R.P."/>
            <person name="Record E."/>
            <person name="Levasseur A."/>
            <person name="Baker S.E."/>
            <person name="Bartholomew K.A."/>
            <person name="Coutinho P.M."/>
            <person name="Erdmann S."/>
            <person name="Fowler T.J."/>
            <person name="Gathman A.C."/>
            <person name="Lombard V."/>
            <person name="Henrissat B."/>
            <person name="Knabe N."/>
            <person name="Kuees U."/>
            <person name="Lilly W.W."/>
            <person name="Lindquist E."/>
            <person name="Lucas S."/>
            <person name="Magnuson J.K."/>
            <person name="Piumi F."/>
            <person name="Raudaskoski M."/>
            <person name="Salamov A."/>
            <person name="Schmutz J."/>
            <person name="Schwarze F.W.M.R."/>
            <person name="vanKuyk P.A."/>
            <person name="Horton J.S."/>
            <person name="Grigoriev I.V."/>
            <person name="Woesten H.A.B."/>
        </authorList>
    </citation>
    <scope>NUCLEOTIDE SEQUENCE [LARGE SCALE GENOMIC DNA]</scope>
    <source>
        <strain evidence="3">H4-8 / FGSC 9210</strain>
    </source>
</reference>
<gene>
    <name evidence="2" type="ORF">SCHCODRAFT_238205</name>
</gene>
<name>D8QJ55_SCHCM</name>
<keyword evidence="1" id="KW-1133">Transmembrane helix</keyword>
<feature type="transmembrane region" description="Helical" evidence="1">
    <location>
        <begin position="86"/>
        <end position="106"/>
    </location>
</feature>
<dbReference type="InParanoid" id="D8QJ55"/>
<dbReference type="HOGENOM" id="CLU_1548504_0_0_1"/>
<keyword evidence="1" id="KW-0472">Membrane</keyword>
<feature type="transmembrane region" description="Helical" evidence="1">
    <location>
        <begin position="42"/>
        <end position="65"/>
    </location>
</feature>
<dbReference type="RefSeq" id="XP_003026928.1">
    <property type="nucleotide sequence ID" value="XM_003026882.1"/>
</dbReference>
<dbReference type="EMBL" id="GL377314">
    <property type="protein sequence ID" value="EFI92025.1"/>
    <property type="molecule type" value="Genomic_DNA"/>
</dbReference>
<evidence type="ECO:0000313" key="2">
    <source>
        <dbReference type="EMBL" id="EFI92025.1"/>
    </source>
</evidence>
<protein>
    <submittedName>
        <fullName evidence="2">Uncharacterized protein</fullName>
    </submittedName>
</protein>
<dbReference type="AlphaFoldDB" id="D8QJ55"/>
<dbReference type="VEuPathDB" id="FungiDB:SCHCODRAFT_02706043"/>
<dbReference type="GeneID" id="9593117"/>
<keyword evidence="1" id="KW-0812">Transmembrane</keyword>
<evidence type="ECO:0000313" key="3">
    <source>
        <dbReference type="Proteomes" id="UP000007431"/>
    </source>
</evidence>
<dbReference type="KEGG" id="scm:SCHCO_02706043"/>
<evidence type="ECO:0000256" key="1">
    <source>
        <dbReference type="SAM" id="Phobius"/>
    </source>
</evidence>
<dbReference type="Proteomes" id="UP000007431">
    <property type="component" value="Unassembled WGS sequence"/>
</dbReference>
<sequence>MLAVGGAAAVGAILLLVGKPLLVYFRRDGGESSTSGAVDYPAQLAGAGAIGGVLALFLPCIVFLVDAWYLHPMLRLAVPRARWVDVVLYILAQVAFAVGVGVWSAVVPLGGKGSSEMEENSAVTTARAVVDGVEAAVLGSTVLHAGRALLFSGLWAVRYVPRGVEEVGVRSDD</sequence>
<dbReference type="OrthoDB" id="10441927at2759"/>
<organism evidence="3">
    <name type="scientific">Schizophyllum commune (strain H4-8 / FGSC 9210)</name>
    <name type="common">Split gill fungus</name>
    <dbReference type="NCBI Taxonomy" id="578458"/>
    <lineage>
        <taxon>Eukaryota</taxon>
        <taxon>Fungi</taxon>
        <taxon>Dikarya</taxon>
        <taxon>Basidiomycota</taxon>
        <taxon>Agaricomycotina</taxon>
        <taxon>Agaricomycetes</taxon>
        <taxon>Agaricomycetidae</taxon>
        <taxon>Agaricales</taxon>
        <taxon>Schizophyllaceae</taxon>
        <taxon>Schizophyllum</taxon>
    </lineage>
</organism>